<dbReference type="InterPro" id="IPR016035">
    <property type="entry name" value="Acyl_Trfase/lysoPLipase"/>
</dbReference>
<evidence type="ECO:0000313" key="9">
    <source>
        <dbReference type="Proteomes" id="UP000053176"/>
    </source>
</evidence>
<sequence length="2561" mass="274643">MIALQCGDERITYEDLSRHASHVSRQLEMRGVGVADVILINPSRHVDTVIIILGIMLRGATVCPLDLLASDARVGNILRASGARSIVAPGKLPLGAAASRLLQSFGVETICVGRAKRRISTVENLSTPETGCYLLFTSGTTGTPKGVLMSNRGLANLVQWDILFRRCEPGRVHLQFASFHFDIAFHELFSAISSGGTAVLATEEQRRDAGLLLKLLSSSRIEKAYLPYSVLNQLALAASAFAEPLYLTDVTTAGERLKITGGIRSFFRRTGAVLYNNYGSTEVQDVTSLELTGDPEQWPELPSVGVPIAGMEVGILTSKGVSSDPGSEGRIAVKGCQVAMGYMQPDADDLVPLPSTPTGVAGEYLTEDIGVILPDGSIAITGRTDRQVKIRGKQVDVAAVETTIERSRYVNQAAVVAAEVGGRTELVAFVTAAEDPTSDVLEEDVRTLIADALDATAVPYRTYTLSAFPETSTGKVDRRALQAMASTALAPPPRLVARRQDVPQHVSEIWNDVLPGGTDRSFKAAGGDSLSAMQLVTRLKQELQIDISVSDISDETTLQSILKASAFRAISGNEVASTFATPSPRKAVAIIGMAGRFPGADSINALWEGLVRNQIFLSESKNDPPALSVCENFVKRGGFLDHYDHFDAEFFGISDREASLMDPQHRVFLECSWHALENAGYAPTAVPYRTGVYSATGASTYLINSVLPSVMDERDGPFLSHRLIRNVSEILIEQGNSPEHVSMRVSNKLNLTGPSLSISSACSGGLVAVHHAVQAIRVGEAEMAIAGGISISTPQHIGYFAHDGIILSPTGCCRPFDAAADGAVFGNGCAVLVLKDYDLAVRDSDQIIATIVGSAVNNDGARKLSYTGPSMEGQIDVINAALHDAGLTASDIDYVEAHGTGTPVGDSIEITALAATYGAGAAAENCLVGSLKANIGHLDEAAGAAGLLKAALCLHRGRIPAIPTFRSANERMPLQGTRLRIASGQAQEWNRRSKRPRRAAVSSLGIGGTNCHMILEGQNPRAAWAQDPRGPQQNELFVLSAGSSEQLITLCREVYDLLALSGEDLGLRDICMTYCVGRRPERFRVGWTVTSKADLSQLLNDLVRGVLSPSDSLASKKIVGLFTGQGCQWTGMGKELSAVFPAFRQAMEDCFKCIRSSHGIDLKQVIEETPGGDERLNRTQFTQPAIFAFEYSMTRLLRSLGVQFEEVAGHSFGEVAALVAAGVLSLEDACFLVCERGRLSAELPSGVGAMAVATGNAEDVALLVSKLSDGVTVAAFNSPNAVVLSGQANLVADLTDAGDVSGCAISLLPISHAFHSEQMRPIVGQYRSVIADLHFSDPILPIVSSVRGAPLGADQDWVEYFTDQLVGPVRFHDVLQYMLEDRSKTFIELGPKPMLLGLGMENDPDEERAWIASCRSSDELGTFLKALAELFKLGVDLQFDNLAPRGPWRRVSLPTYPFRRRQYLCAPPAASLRSQTIQPIFPDANAKLIGRQRKPIRKVWFGEHMVNGMRVVPGTYLLDLVAQESSGALGTPCVEILNFRIHSMISADIMHGAILEIDLIRSPDQSEIGIEMKQLALNGENKAIRVVSARARRGTLPARTPAPPAERLSEVLPDLVYQRYEAQGVLLGPAFKSIACVSAGKTSGTAQCHLPLSLRDDGEYFGAHPVLIDSALQVIEAVFRDNYAGGAFVPVGIDRVLMLQEPAKTVLCDVRNCRRGNGESGFDFTISNLAGHIIIEGTGFRLIELEQGRDSDCDVGRSGAEGRLTIREEVLVPRDLSTGDSVRRMSGAIASFLPNDSQGTDLDLPRVGLWQGRDSAEIVSDLGNFDYLVIPVEIFLPSAAEAGQELEYALTKMSSLFAVVVDAFDLGISIPIVMISRKDYADGMSMGIAEAAFSFARSFANETACPRLLCMQVGHVDPKSLPDLISRELDCNLEDFANLVIHDGMQRAIIQLRETPSAMQLPHRLDGAASYLVAGGLGSIGPALVEALSENGAKHIDVLTRSVPTEERLSAIKGVEATGCTVCVYTVDVSNREDLASCLGQIQAKRPIRGIIHAAGSLADGLISSIDRDDIARVVPPKAGGAANFHAFFSEPGVLDFFILCSSTASSRGEAGQALHAASCGFLDGLSRFRNQIGLTATSINWGVWKESASFAGNADLSRRYFERGDAGLSNKQGAAALRVAMARKPSRLEALNVASDLGPDVGNAKANHIAISPPANESKDHIVSEADVLPLVTQRVAALLGRRDASIVDPDLEWRDLGLDSLLLIELRNDLRKRFGASISSTMIMTSGTSRRLSIEIFQAASRPRSKSQPEPLKDTRLLLIPGIIGEPMDFAGLIPLLGNISFEVLEYPKGVDPWRSSLKPQDIIAPMTARAKDAAGDKKVVLLGYSFGGKIANEVAIELHRQGVEVSRVLILDIPAGASPQVSVEGSVVRPLDRETFKMMLSENPAQAFEALDLACQSETLDASLRHDASIYWANAIVASQLDATKTLIPLTFIRAGTAGALGSLLPGEDVSSADPTWGWNEVGGNVEVHVVDGDHLSIMRRDKVPQIADLINHVFRAD</sequence>
<feature type="region of interest" description="C-terminal hotdog fold" evidence="4">
    <location>
        <begin position="1607"/>
        <end position="1751"/>
    </location>
</feature>
<dbReference type="InterPro" id="IPR001031">
    <property type="entry name" value="Thioesterase"/>
</dbReference>
<dbReference type="GO" id="GO:0071770">
    <property type="term" value="P:DIM/DIP cell wall layer assembly"/>
    <property type="evidence" value="ECO:0007669"/>
    <property type="project" value="TreeGrafter"/>
</dbReference>
<reference evidence="8 9" key="1">
    <citation type="submission" date="2015-12" db="EMBL/GenBank/DDBJ databases">
        <title>Draft genome sequence of Mesorhizobium sp. UFLA 01-765, a multitolerant efficient symbiont and plant-growth promoting strain isolated from Zn-mining soil using Leucaena leucocephala as a trap plant.</title>
        <authorList>
            <person name="Rangel W.M."/>
            <person name="Thijs S."/>
            <person name="Longatti S.M."/>
            <person name="Moreira F.M."/>
            <person name="Weyens N."/>
            <person name="Vangronsveld J."/>
            <person name="Van Hamme J.D."/>
            <person name="Bottos E.M."/>
            <person name="Rineau F."/>
        </authorList>
    </citation>
    <scope>NUCLEOTIDE SEQUENCE [LARGE SCALE GENOMIC DNA]</scope>
    <source>
        <strain evidence="8 9">UFLA 01-765</strain>
    </source>
</reference>
<dbReference type="Gene3D" id="3.30.70.3290">
    <property type="match status" value="1"/>
</dbReference>
<evidence type="ECO:0000259" key="5">
    <source>
        <dbReference type="PROSITE" id="PS50075"/>
    </source>
</evidence>
<feature type="domain" description="PKS/mFAS DH" evidence="7">
    <location>
        <begin position="1467"/>
        <end position="1751"/>
    </location>
</feature>
<dbReference type="Pfam" id="PF00550">
    <property type="entry name" value="PP-binding"/>
    <property type="match status" value="2"/>
</dbReference>
<dbReference type="InterPro" id="IPR000873">
    <property type="entry name" value="AMP-dep_synth/lig_dom"/>
</dbReference>
<dbReference type="SUPFAM" id="SSF56801">
    <property type="entry name" value="Acetyl-CoA synthetase-like"/>
    <property type="match status" value="1"/>
</dbReference>
<dbReference type="InterPro" id="IPR016036">
    <property type="entry name" value="Malonyl_transacylase_ACP-bd"/>
</dbReference>
<dbReference type="GO" id="GO:0006633">
    <property type="term" value="P:fatty acid biosynthetic process"/>
    <property type="evidence" value="ECO:0007669"/>
    <property type="project" value="TreeGrafter"/>
</dbReference>
<dbReference type="InterPro" id="IPR014043">
    <property type="entry name" value="Acyl_transferase_dom"/>
</dbReference>
<dbReference type="InterPro" id="IPR045851">
    <property type="entry name" value="AMP-bd_C_sf"/>
</dbReference>
<evidence type="ECO:0000256" key="1">
    <source>
        <dbReference type="ARBA" id="ARBA00022450"/>
    </source>
</evidence>
<dbReference type="InterPro" id="IPR009081">
    <property type="entry name" value="PP-bd_ACP"/>
</dbReference>
<dbReference type="SMART" id="SM00823">
    <property type="entry name" value="PKS_PP"/>
    <property type="match status" value="2"/>
</dbReference>
<keyword evidence="2" id="KW-0597">Phosphoprotein</keyword>
<feature type="active site" description="Proton donor; for dehydratase activity" evidence="4">
    <location>
        <position position="1669"/>
    </location>
</feature>
<dbReference type="Pfam" id="PF13193">
    <property type="entry name" value="AMP-binding_C"/>
    <property type="match status" value="1"/>
</dbReference>
<evidence type="ECO:0008006" key="10">
    <source>
        <dbReference type="Google" id="ProtNLM"/>
    </source>
</evidence>
<dbReference type="Gene3D" id="3.40.50.720">
    <property type="entry name" value="NAD(P)-binding Rossmann-like Domain"/>
    <property type="match status" value="1"/>
</dbReference>
<evidence type="ECO:0000313" key="8">
    <source>
        <dbReference type="EMBL" id="KUM25049.1"/>
    </source>
</evidence>
<organism evidence="8 9">
    <name type="scientific">Rhizobium loti</name>
    <name type="common">Mesorhizobium loti</name>
    <dbReference type="NCBI Taxonomy" id="381"/>
    <lineage>
        <taxon>Bacteria</taxon>
        <taxon>Pseudomonadati</taxon>
        <taxon>Pseudomonadota</taxon>
        <taxon>Alphaproteobacteria</taxon>
        <taxon>Hyphomicrobiales</taxon>
        <taxon>Phyllobacteriaceae</taxon>
        <taxon>Mesorhizobium</taxon>
    </lineage>
</organism>
<dbReference type="PANTHER" id="PTHR43775:SF37">
    <property type="entry name" value="SI:DKEY-61P9.11"/>
    <property type="match status" value="1"/>
</dbReference>
<dbReference type="InterPro" id="IPR036736">
    <property type="entry name" value="ACP-like_sf"/>
</dbReference>
<dbReference type="Pfam" id="PF00109">
    <property type="entry name" value="ketoacyl-synt"/>
    <property type="match status" value="1"/>
</dbReference>
<dbReference type="PROSITE" id="PS00455">
    <property type="entry name" value="AMP_BINDING"/>
    <property type="match status" value="1"/>
</dbReference>
<dbReference type="PROSITE" id="PS52019">
    <property type="entry name" value="PKS_MFAS_DH"/>
    <property type="match status" value="1"/>
</dbReference>
<evidence type="ECO:0000256" key="4">
    <source>
        <dbReference type="PROSITE-ProRule" id="PRU01363"/>
    </source>
</evidence>
<dbReference type="InterPro" id="IPR013968">
    <property type="entry name" value="PKS_KR"/>
</dbReference>
<dbReference type="InterPro" id="IPR042099">
    <property type="entry name" value="ANL_N_sf"/>
</dbReference>
<dbReference type="Gene3D" id="3.30.300.30">
    <property type="match status" value="1"/>
</dbReference>
<dbReference type="SUPFAM" id="SSF53474">
    <property type="entry name" value="alpha/beta-Hydrolases"/>
    <property type="match status" value="1"/>
</dbReference>
<dbReference type="GO" id="GO:0005737">
    <property type="term" value="C:cytoplasm"/>
    <property type="evidence" value="ECO:0007669"/>
    <property type="project" value="TreeGrafter"/>
</dbReference>
<dbReference type="SUPFAM" id="SSF53901">
    <property type="entry name" value="Thiolase-like"/>
    <property type="match status" value="1"/>
</dbReference>
<dbReference type="SUPFAM" id="SSF52151">
    <property type="entry name" value="FabD/lysophospholipase-like"/>
    <property type="match status" value="1"/>
</dbReference>
<dbReference type="Gene3D" id="3.10.129.110">
    <property type="entry name" value="Polyketide synthase dehydratase"/>
    <property type="match status" value="1"/>
</dbReference>
<evidence type="ECO:0000259" key="7">
    <source>
        <dbReference type="PROSITE" id="PS52019"/>
    </source>
</evidence>
<feature type="region of interest" description="N-terminal hotdog fold" evidence="4">
    <location>
        <begin position="1467"/>
        <end position="1591"/>
    </location>
</feature>
<dbReference type="EMBL" id="LPWA01000123">
    <property type="protein sequence ID" value="KUM25049.1"/>
    <property type="molecule type" value="Genomic_DNA"/>
</dbReference>
<dbReference type="SMART" id="SM00822">
    <property type="entry name" value="PKS_KR"/>
    <property type="match status" value="1"/>
</dbReference>
<dbReference type="InterPro" id="IPR049551">
    <property type="entry name" value="PKS_DH_C"/>
</dbReference>
<evidence type="ECO:0000256" key="2">
    <source>
        <dbReference type="ARBA" id="ARBA00022553"/>
    </source>
</evidence>
<dbReference type="InterPro" id="IPR042104">
    <property type="entry name" value="PKS_dehydratase_sf"/>
</dbReference>
<dbReference type="Pfam" id="PF14765">
    <property type="entry name" value="PS-DH"/>
    <property type="match status" value="1"/>
</dbReference>
<protein>
    <recommendedName>
        <fullName evidence="10">Amino acid adenylation domain-containing protein</fullName>
    </recommendedName>
</protein>
<dbReference type="Gene3D" id="3.40.366.10">
    <property type="entry name" value="Malonyl-Coenzyme A Acyl Carrier Protein, domain 2"/>
    <property type="match status" value="1"/>
</dbReference>
<dbReference type="PANTHER" id="PTHR43775">
    <property type="entry name" value="FATTY ACID SYNTHASE"/>
    <property type="match status" value="1"/>
</dbReference>
<dbReference type="Gene3D" id="3.40.50.12780">
    <property type="entry name" value="N-terminal domain of ligase-like"/>
    <property type="match status" value="1"/>
</dbReference>
<feature type="domain" description="Ketosynthase family 3 (KS3)" evidence="6">
    <location>
        <begin position="585"/>
        <end position="1017"/>
    </location>
</feature>
<dbReference type="SUPFAM" id="SSF47336">
    <property type="entry name" value="ACP-like"/>
    <property type="match status" value="2"/>
</dbReference>
<proteinExistence type="predicted"/>
<dbReference type="InterPro" id="IPR049900">
    <property type="entry name" value="PKS_mFAS_DH"/>
</dbReference>
<dbReference type="Pfam" id="PF00975">
    <property type="entry name" value="Thioesterase"/>
    <property type="match status" value="1"/>
</dbReference>
<dbReference type="PROSITE" id="PS50075">
    <property type="entry name" value="CARRIER"/>
    <property type="match status" value="2"/>
</dbReference>
<dbReference type="Pfam" id="PF08659">
    <property type="entry name" value="KR"/>
    <property type="match status" value="1"/>
</dbReference>
<feature type="domain" description="Carrier" evidence="5">
    <location>
        <begin position="2227"/>
        <end position="2302"/>
    </location>
</feature>
<dbReference type="Gene3D" id="3.40.50.1820">
    <property type="entry name" value="alpha/beta hydrolase"/>
    <property type="match status" value="1"/>
</dbReference>
<dbReference type="PROSITE" id="PS00012">
    <property type="entry name" value="PHOSPHOPANTETHEINE"/>
    <property type="match status" value="2"/>
</dbReference>
<dbReference type="InterPro" id="IPR036291">
    <property type="entry name" value="NAD(P)-bd_dom_sf"/>
</dbReference>
<dbReference type="InterPro" id="IPR020841">
    <property type="entry name" value="PKS_Beta-ketoAc_synthase_dom"/>
</dbReference>
<dbReference type="InterPro" id="IPR016039">
    <property type="entry name" value="Thiolase-like"/>
</dbReference>
<dbReference type="InterPro" id="IPR020806">
    <property type="entry name" value="PKS_PP-bd"/>
</dbReference>
<dbReference type="InterPro" id="IPR006162">
    <property type="entry name" value="Ppantetheine_attach_site"/>
</dbReference>
<dbReference type="Gene3D" id="1.10.1200.10">
    <property type="entry name" value="ACP-like"/>
    <property type="match status" value="2"/>
</dbReference>
<dbReference type="InterPro" id="IPR014030">
    <property type="entry name" value="Ketoacyl_synth_N"/>
</dbReference>
<dbReference type="Gene3D" id="3.40.47.10">
    <property type="match status" value="1"/>
</dbReference>
<dbReference type="SMART" id="SM00827">
    <property type="entry name" value="PKS_AT"/>
    <property type="match status" value="1"/>
</dbReference>
<dbReference type="Pfam" id="PF00501">
    <property type="entry name" value="AMP-binding"/>
    <property type="match status" value="1"/>
</dbReference>
<dbReference type="PROSITE" id="PS52004">
    <property type="entry name" value="KS3_2"/>
    <property type="match status" value="1"/>
</dbReference>
<dbReference type="InterPro" id="IPR029058">
    <property type="entry name" value="AB_hydrolase_fold"/>
</dbReference>
<keyword evidence="1" id="KW-0596">Phosphopantetheine</keyword>
<gene>
    <name evidence="8" type="ORF">AU467_27590</name>
</gene>
<dbReference type="Pfam" id="PF00698">
    <property type="entry name" value="Acyl_transf_1"/>
    <property type="match status" value="1"/>
</dbReference>
<dbReference type="InterPro" id="IPR025110">
    <property type="entry name" value="AMP-bd_C"/>
</dbReference>
<dbReference type="SMART" id="SM00825">
    <property type="entry name" value="PKS_KS"/>
    <property type="match status" value="1"/>
</dbReference>
<dbReference type="InterPro" id="IPR020845">
    <property type="entry name" value="AMP-binding_CS"/>
</dbReference>
<dbReference type="GO" id="GO:0005886">
    <property type="term" value="C:plasma membrane"/>
    <property type="evidence" value="ECO:0007669"/>
    <property type="project" value="TreeGrafter"/>
</dbReference>
<dbReference type="SUPFAM" id="SSF51735">
    <property type="entry name" value="NAD(P)-binding Rossmann-fold domains"/>
    <property type="match status" value="1"/>
</dbReference>
<dbReference type="InterPro" id="IPR001227">
    <property type="entry name" value="Ac_transferase_dom_sf"/>
</dbReference>
<dbReference type="CDD" id="cd00833">
    <property type="entry name" value="PKS"/>
    <property type="match status" value="1"/>
</dbReference>
<name>A0A101KQP8_RHILI</name>
<comment type="caution">
    <text evidence="8">The sequence shown here is derived from an EMBL/GenBank/DDBJ whole genome shotgun (WGS) entry which is preliminary data.</text>
</comment>
<feature type="domain" description="Carrier" evidence="5">
    <location>
        <begin position="493"/>
        <end position="569"/>
    </location>
</feature>
<dbReference type="GO" id="GO:0031177">
    <property type="term" value="F:phosphopantetheine binding"/>
    <property type="evidence" value="ECO:0007669"/>
    <property type="project" value="InterPro"/>
</dbReference>
<keyword evidence="3" id="KW-0808">Transferase</keyword>
<accession>A0A101KQP8</accession>
<dbReference type="SUPFAM" id="SSF55048">
    <property type="entry name" value="Probable ACP-binding domain of malonyl-CoA ACP transacylase"/>
    <property type="match status" value="1"/>
</dbReference>
<feature type="active site" description="Proton acceptor; for dehydratase activity" evidence="4">
    <location>
        <position position="1504"/>
    </location>
</feature>
<dbReference type="GO" id="GO:0004312">
    <property type="term" value="F:fatty acid synthase activity"/>
    <property type="evidence" value="ECO:0007669"/>
    <property type="project" value="TreeGrafter"/>
</dbReference>
<evidence type="ECO:0000259" key="6">
    <source>
        <dbReference type="PROSITE" id="PS52004"/>
    </source>
</evidence>
<evidence type="ECO:0000256" key="3">
    <source>
        <dbReference type="ARBA" id="ARBA00022679"/>
    </source>
</evidence>
<dbReference type="Proteomes" id="UP000053176">
    <property type="component" value="Unassembled WGS sequence"/>
</dbReference>
<dbReference type="InterPro" id="IPR057326">
    <property type="entry name" value="KR_dom"/>
</dbReference>
<dbReference type="InterPro" id="IPR050091">
    <property type="entry name" value="PKS_NRPS_Biosynth_Enz"/>
</dbReference>
<dbReference type="Pfam" id="PF02801">
    <property type="entry name" value="Ketoacyl-synt_C"/>
    <property type="match status" value="1"/>
</dbReference>
<dbReference type="InterPro" id="IPR014031">
    <property type="entry name" value="Ketoacyl_synth_C"/>
</dbReference>